<evidence type="ECO:0000256" key="6">
    <source>
        <dbReference type="ARBA" id="ARBA00023157"/>
    </source>
</evidence>
<dbReference type="InterPro" id="IPR001314">
    <property type="entry name" value="Peptidase_S1A"/>
</dbReference>
<evidence type="ECO:0000256" key="3">
    <source>
        <dbReference type="ARBA" id="ARBA00022588"/>
    </source>
</evidence>
<dbReference type="OrthoDB" id="6348928at2759"/>
<dbReference type="CDD" id="cd00190">
    <property type="entry name" value="Tryp_SPc"/>
    <property type="match status" value="1"/>
</dbReference>
<dbReference type="InterPro" id="IPR001254">
    <property type="entry name" value="Trypsin_dom"/>
</dbReference>
<dbReference type="SUPFAM" id="SSF50494">
    <property type="entry name" value="Trypsin-like serine proteases"/>
    <property type="match status" value="1"/>
</dbReference>
<feature type="region of interest" description="Disordered" evidence="10">
    <location>
        <begin position="689"/>
        <end position="712"/>
    </location>
</feature>
<organism evidence="14 15">
    <name type="scientific">Polypedilum vanderplanki</name>
    <name type="common">Sleeping chironomid midge</name>
    <dbReference type="NCBI Taxonomy" id="319348"/>
    <lineage>
        <taxon>Eukaryota</taxon>
        <taxon>Metazoa</taxon>
        <taxon>Ecdysozoa</taxon>
        <taxon>Arthropoda</taxon>
        <taxon>Hexapoda</taxon>
        <taxon>Insecta</taxon>
        <taxon>Pterygota</taxon>
        <taxon>Neoptera</taxon>
        <taxon>Endopterygota</taxon>
        <taxon>Diptera</taxon>
        <taxon>Nematocera</taxon>
        <taxon>Chironomoidea</taxon>
        <taxon>Chironomidae</taxon>
        <taxon>Chironominae</taxon>
        <taxon>Polypedilum</taxon>
        <taxon>Polypedilum</taxon>
    </lineage>
</organism>
<feature type="region of interest" description="Disordered" evidence="10">
    <location>
        <begin position="440"/>
        <end position="465"/>
    </location>
</feature>
<dbReference type="FunFam" id="2.40.10.10:FF:000028">
    <property type="entry name" value="Serine protease easter"/>
    <property type="match status" value="1"/>
</dbReference>
<dbReference type="GO" id="GO:0006508">
    <property type="term" value="P:proteolysis"/>
    <property type="evidence" value="ECO:0007669"/>
    <property type="project" value="InterPro"/>
</dbReference>
<gene>
    <name evidence="14" type="ORF">PVAND_009203</name>
</gene>
<dbReference type="InterPro" id="IPR043504">
    <property type="entry name" value="Peptidase_S1_PA_chymotrypsin"/>
</dbReference>
<evidence type="ECO:0000256" key="8">
    <source>
        <dbReference type="ARBA" id="ARBA00024195"/>
    </source>
</evidence>
<dbReference type="InterPro" id="IPR032675">
    <property type="entry name" value="LRR_dom_sf"/>
</dbReference>
<evidence type="ECO:0000313" key="15">
    <source>
        <dbReference type="Proteomes" id="UP001107558"/>
    </source>
</evidence>
<feature type="coiled-coil region" evidence="9">
    <location>
        <begin position="215"/>
        <end position="331"/>
    </location>
</feature>
<sequence length="1043" mass="118842">MKFISLVILICCFSTFPVGNTATIECKYFMYDGYWEINESVYNCDVLNIGVFTGERVTIENVEGNHENGKTDDDVQIFYLRDANLNYFPRNLENVFKNLLLIGILNSNLIEITSEDLKPFPKLKYLRIWGNPIEVIREDLFIHNLAMEVIILYNNEINHIDPKAFSHLNKLRAVDLRHNVCKFDKDEANTKTEVLEIVKKIEQGQCLSPKYTTTENLLISQNMQLKQQIEKQQEEQNVKKLAEENQKIIDKQEKQLKEQKTQIKNLTETIQEIKDKIKVFEVKNEEIEKIVEQTLENQNSEMTNQFSKCNNDKLLEKIDLIFEKLEKQEIKALNDFNKLSADQTKMLSFFETFKSQFSNFNLMAEELLNIEERLKVTKFDLEQFSILNGTIVNCQSRIGNEVSSSLSSKTTDLHFQQENDKHHRIRRNVFLDMLEDITGVEDDESDEDDEEEEVESTSESVESTTTRFGRFISPLAFSKISETLGALNTVGRYIVNMTRGQETSVSYNNSIHPSQNVPNAILTLTKNVLGQNVTKTIEPMIKRFSVVETRDDPSLLTSSSTLLPPPFGELSSVTVAAQLENIDEKKKKVTTNKTKIKRKDQLEKVQTNQQQQKEQVQQIAESTKIVDYQGKEGENRCYTPDGRPGKCDDLSNCPGLLLDLTHLRESLCFKSLFVPGVCCPISEHSSTTQRPLKLTTRPTTTRPSLFLSPISSATTSTTSQRPLVPVFTISSTVTQTPTSLQQQQQISSISGRPPTSIETIGSNYVDPEECGQQEYSSGRIVGGSESRSGDWPWLAAIFLHGPKRTEFWCGGSLIGTKYILTAAHCSRDARQRPFAARQFTVRLGDVDLSVDHEPSDPVTYKVKEIRAHPRFSRVGFYNDIAIMVLDQPVRKSRYVIPICLPKPTIQKDRLIGRRATIVGWGTTYYGGKESPIQRQANLPIWRNEDCNRAYFQPITDNFLCAGYSEGGVDACQVMYSCYFKNTFTFPLLTDMSDSGGPLMMEVDSHWVQLGIVSFGNKCGEPSYPGVYTRVSEYMDWIRENTRD</sequence>
<evidence type="ECO:0000256" key="4">
    <source>
        <dbReference type="ARBA" id="ARBA00022729"/>
    </source>
</evidence>
<evidence type="ECO:0000256" key="9">
    <source>
        <dbReference type="SAM" id="Coils"/>
    </source>
</evidence>
<dbReference type="InterPro" id="IPR022700">
    <property type="entry name" value="CLIP"/>
</dbReference>
<dbReference type="PANTHER" id="PTHR24258:SF116">
    <property type="entry name" value="FI16631P1-RELATED"/>
    <property type="match status" value="1"/>
</dbReference>
<keyword evidence="9" id="KW-0175">Coiled coil</keyword>
<evidence type="ECO:0000256" key="7">
    <source>
        <dbReference type="ARBA" id="ARBA00023180"/>
    </source>
</evidence>
<evidence type="ECO:0000256" key="5">
    <source>
        <dbReference type="ARBA" id="ARBA00022859"/>
    </source>
</evidence>
<keyword evidence="7" id="KW-0325">Glycoprotein</keyword>
<evidence type="ECO:0000256" key="1">
    <source>
        <dbReference type="ARBA" id="ARBA00004613"/>
    </source>
</evidence>
<dbReference type="Gene3D" id="2.40.10.10">
    <property type="entry name" value="Trypsin-like serine proteases"/>
    <property type="match status" value="1"/>
</dbReference>
<dbReference type="PRINTS" id="PR00722">
    <property type="entry name" value="CHYMOTRYPSIN"/>
</dbReference>
<comment type="caution">
    <text evidence="14">The sequence shown here is derived from an EMBL/GenBank/DDBJ whole genome shotgun (WGS) entry which is preliminary data.</text>
</comment>
<feature type="domain" description="Peptidase S1" evidence="12">
    <location>
        <begin position="780"/>
        <end position="1042"/>
    </location>
</feature>
<keyword evidence="15" id="KW-1185">Reference proteome</keyword>
<reference evidence="14" key="1">
    <citation type="submission" date="2021-03" db="EMBL/GenBank/DDBJ databases">
        <title>Chromosome level genome of the anhydrobiotic midge Polypedilum vanderplanki.</title>
        <authorList>
            <person name="Yoshida Y."/>
            <person name="Kikawada T."/>
            <person name="Gusev O."/>
        </authorList>
    </citation>
    <scope>NUCLEOTIDE SEQUENCE</scope>
    <source>
        <strain evidence="14">NIAS01</strain>
        <tissue evidence="14">Whole body or cell culture</tissue>
    </source>
</reference>
<dbReference type="InterPro" id="IPR001611">
    <property type="entry name" value="Leu-rich_rpt"/>
</dbReference>
<dbReference type="EMBL" id="JADBJN010000001">
    <property type="protein sequence ID" value="KAG5679646.1"/>
    <property type="molecule type" value="Genomic_DNA"/>
</dbReference>
<evidence type="ECO:0000259" key="13">
    <source>
        <dbReference type="PROSITE" id="PS51888"/>
    </source>
</evidence>
<dbReference type="Pfam" id="PF00089">
    <property type="entry name" value="Trypsin"/>
    <property type="match status" value="2"/>
</dbReference>
<keyword evidence="5" id="KW-0391">Immunity</keyword>
<feature type="signal peptide" evidence="11">
    <location>
        <begin position="1"/>
        <end position="21"/>
    </location>
</feature>
<feature type="domain" description="Clip" evidence="13">
    <location>
        <begin position="636"/>
        <end position="679"/>
    </location>
</feature>
<comment type="similarity">
    <text evidence="8">Belongs to the peptidase S1 family. CLIP subfamily.</text>
</comment>
<dbReference type="PROSITE" id="PS51888">
    <property type="entry name" value="CLIP"/>
    <property type="match status" value="1"/>
</dbReference>
<dbReference type="GO" id="GO:0005576">
    <property type="term" value="C:extracellular region"/>
    <property type="evidence" value="ECO:0007669"/>
    <property type="project" value="UniProtKB-SubCell"/>
</dbReference>
<feature type="compositionally biased region" description="Acidic residues" evidence="10">
    <location>
        <begin position="440"/>
        <end position="456"/>
    </location>
</feature>
<keyword evidence="6" id="KW-1015">Disulfide bond</keyword>
<accession>A0A9J6CDD4</accession>
<dbReference type="PANTHER" id="PTHR24258">
    <property type="entry name" value="SERINE PROTEASE-RELATED"/>
    <property type="match status" value="1"/>
</dbReference>
<dbReference type="GO" id="GO:0004252">
    <property type="term" value="F:serine-type endopeptidase activity"/>
    <property type="evidence" value="ECO:0007669"/>
    <property type="project" value="InterPro"/>
</dbReference>
<dbReference type="Gene3D" id="3.80.10.10">
    <property type="entry name" value="Ribonuclease Inhibitor"/>
    <property type="match status" value="1"/>
</dbReference>
<keyword evidence="3" id="KW-0399">Innate immunity</keyword>
<keyword evidence="2" id="KW-0964">Secreted</keyword>
<dbReference type="GO" id="GO:0045087">
    <property type="term" value="P:innate immune response"/>
    <property type="evidence" value="ECO:0007669"/>
    <property type="project" value="UniProtKB-KW"/>
</dbReference>
<dbReference type="PROSITE" id="PS00134">
    <property type="entry name" value="TRYPSIN_HIS"/>
    <property type="match status" value="1"/>
</dbReference>
<keyword evidence="4 11" id="KW-0732">Signal</keyword>
<evidence type="ECO:0000256" key="11">
    <source>
        <dbReference type="SAM" id="SignalP"/>
    </source>
</evidence>
<evidence type="ECO:0000259" key="12">
    <source>
        <dbReference type="PROSITE" id="PS50240"/>
    </source>
</evidence>
<dbReference type="Proteomes" id="UP001107558">
    <property type="component" value="Chromosome 1"/>
</dbReference>
<name>A0A9J6CDD4_POLVA</name>
<dbReference type="AlphaFoldDB" id="A0A9J6CDD4"/>
<dbReference type="PROSITE" id="PS50240">
    <property type="entry name" value="TRYPSIN_DOM"/>
    <property type="match status" value="1"/>
</dbReference>
<comment type="subcellular location">
    <subcellularLocation>
        <location evidence="1">Secreted</location>
    </subcellularLocation>
</comment>
<dbReference type="Pfam" id="PF13855">
    <property type="entry name" value="LRR_8"/>
    <property type="match status" value="1"/>
</dbReference>
<evidence type="ECO:0000256" key="2">
    <source>
        <dbReference type="ARBA" id="ARBA00022525"/>
    </source>
</evidence>
<dbReference type="SMART" id="SM00680">
    <property type="entry name" value="CLIP"/>
    <property type="match status" value="1"/>
</dbReference>
<dbReference type="SUPFAM" id="SSF52058">
    <property type="entry name" value="L domain-like"/>
    <property type="match status" value="1"/>
</dbReference>
<evidence type="ECO:0000256" key="10">
    <source>
        <dbReference type="SAM" id="MobiDB-lite"/>
    </source>
</evidence>
<dbReference type="InterPro" id="IPR018114">
    <property type="entry name" value="TRYPSIN_HIS"/>
</dbReference>
<feature type="coiled-coil region" evidence="9">
    <location>
        <begin position="579"/>
        <end position="622"/>
    </location>
</feature>
<protein>
    <submittedName>
        <fullName evidence="14">Uncharacterized protein</fullName>
    </submittedName>
</protein>
<dbReference type="InterPro" id="IPR009003">
    <property type="entry name" value="Peptidase_S1_PA"/>
</dbReference>
<dbReference type="SMART" id="SM00020">
    <property type="entry name" value="Tryp_SPc"/>
    <property type="match status" value="1"/>
</dbReference>
<evidence type="ECO:0000313" key="14">
    <source>
        <dbReference type="EMBL" id="KAG5679646.1"/>
    </source>
</evidence>
<feature type="chain" id="PRO_5039942659" evidence="11">
    <location>
        <begin position="22"/>
        <end position="1043"/>
    </location>
</feature>
<proteinExistence type="inferred from homology"/>